<organism evidence="1">
    <name type="scientific">Phaeomonas parva</name>
    <dbReference type="NCBI Taxonomy" id="124430"/>
    <lineage>
        <taxon>Eukaryota</taxon>
        <taxon>Sar</taxon>
        <taxon>Stramenopiles</taxon>
        <taxon>Ochrophyta</taxon>
        <taxon>Pinguiophyceae</taxon>
        <taxon>Pinguiochrysidales</taxon>
        <taxon>Pinguiochrysidaceae</taxon>
        <taxon>Phaeomonas</taxon>
    </lineage>
</organism>
<protein>
    <submittedName>
        <fullName evidence="1">Uncharacterized protein</fullName>
    </submittedName>
</protein>
<reference evidence="1" key="1">
    <citation type="submission" date="2021-01" db="EMBL/GenBank/DDBJ databases">
        <authorList>
            <person name="Corre E."/>
            <person name="Pelletier E."/>
            <person name="Niang G."/>
            <person name="Scheremetjew M."/>
            <person name="Finn R."/>
            <person name="Kale V."/>
            <person name="Holt S."/>
            <person name="Cochrane G."/>
            <person name="Meng A."/>
            <person name="Brown T."/>
            <person name="Cohen L."/>
        </authorList>
    </citation>
    <scope>NUCLEOTIDE SEQUENCE</scope>
    <source>
        <strain evidence="1">CCMP2877</strain>
    </source>
</reference>
<name>A0A7S1UML2_9STRA</name>
<gene>
    <name evidence="1" type="ORF">PPAR1163_LOCUS29053</name>
</gene>
<accession>A0A7S1UML2</accession>
<proteinExistence type="predicted"/>
<sequence length="269" mass="30490">MPSTTKHKFYANFEATLRPGDLVTFSGTSFLWDTMDQQARMESLSSRESFEDTDGLLDAIPDNQFVQHHPAHVAVVLPQHLLCEFRGLDPNETYVLESIFAGTKEDGVCDAQTGQWHNGLQIRNLRDVAKCNKDVTAWHLRTPLFHHTVRDERELSNDELQEYLGTLEALRHPLQEFWHTCRGDSSIGFWGYNLGFCNFSACMSSEEMLSVDMATRFYQAYGLISESVDPGAITVTELIEGGSYRLMEPIFEPASDSIESFYCGRLGRV</sequence>
<dbReference type="AlphaFoldDB" id="A0A7S1UML2"/>
<evidence type="ECO:0000313" key="1">
    <source>
        <dbReference type="EMBL" id="CAD9270614.1"/>
    </source>
</evidence>
<dbReference type="EMBL" id="HBGJ01046183">
    <property type="protein sequence ID" value="CAD9270614.1"/>
    <property type="molecule type" value="Transcribed_RNA"/>
</dbReference>